<feature type="signal peptide" evidence="17">
    <location>
        <begin position="1"/>
        <end position="20"/>
    </location>
</feature>
<evidence type="ECO:0000256" key="7">
    <source>
        <dbReference type="ARBA" id="ARBA00022729"/>
    </source>
</evidence>
<evidence type="ECO:0000256" key="5">
    <source>
        <dbReference type="ARBA" id="ARBA00022525"/>
    </source>
</evidence>
<feature type="binding site" evidence="15">
    <location>
        <position position="195"/>
    </location>
    <ligand>
        <name>cyanocob(III)alamin</name>
        <dbReference type="ChEBI" id="CHEBI:17439"/>
    </ligand>
</feature>
<dbReference type="InterPro" id="IPR002157">
    <property type="entry name" value="Cbl-bd_prot"/>
</dbReference>
<feature type="disulfide bond" evidence="16">
    <location>
        <begin position="23"/>
        <end position="264"/>
    </location>
</feature>
<evidence type="ECO:0000256" key="1">
    <source>
        <dbReference type="ARBA" id="ARBA00004613"/>
    </source>
</evidence>
<evidence type="ECO:0000256" key="2">
    <source>
        <dbReference type="ARBA" id="ARBA00006449"/>
    </source>
</evidence>
<keyword evidence="6" id="KW-0479">Metal-binding</keyword>
<feature type="chain" id="PRO_5034229156" description="Transcobalamin-2" evidence="17">
    <location>
        <begin position="21"/>
        <end position="453"/>
    </location>
</feature>
<feature type="binding site" evidence="15">
    <location>
        <position position="419"/>
    </location>
    <ligand>
        <name>cyanocob(III)alamin</name>
        <dbReference type="ChEBI" id="CHEBI:17439"/>
    </ligand>
</feature>
<dbReference type="PANTHER" id="PTHR10559:SF14">
    <property type="entry name" value="TRANSCOBALAMIN-2"/>
    <property type="match status" value="1"/>
</dbReference>
<name>A0A8D2IWR7_VARKO</name>
<evidence type="ECO:0000256" key="9">
    <source>
        <dbReference type="ARBA" id="ARBA00023157"/>
    </source>
</evidence>
<dbReference type="OMA" id="QCVKDSG"/>
<dbReference type="InterPro" id="IPR051588">
    <property type="entry name" value="Cobalamin_Transport"/>
</dbReference>
<keyword evidence="8" id="KW-0406">Ion transport</keyword>
<sequence>MDPRWLSVLSLLLHIPFASAQQCEIPRGNAEAVRSLNAVLLKVAADPSRPPNPSIYLALRLSDQHNFTTERQYLKRLVEIFQPNTGSPPSEVDYEERFGTGQLALYLLALRAACQNMRTVARNQLITQLKMHLHKEMEHIGNQSIGHPLSNYYQYSLGVLAMCAHHKKIDEHVIDKLLDAEEKGKFQLDHKFSVDTAAMAGLAFGCLKDSHFYTAPLLAKLSQAVQRVTGNILLPEPQEGISGNIYSRPLVMQLLMGTRTDHLCARDMHTLLHGLARGVFHNSLIQSQLLPVLYGKSYLDIADMRCHAERGAGEADSLIPDLSSPEPRRPSQTGERIAVHLVVYHPSNLKLLYKRLLKAPAGSSLLEILMAATKLGQKPLRFQTENTLSGPMITAMMGVKARKGERKYWRILGGGHRILEQGRCRRTVLHGAAGFLPGAAGTWRAADLPRALR</sequence>
<reference evidence="18" key="1">
    <citation type="submission" date="2025-08" db="UniProtKB">
        <authorList>
            <consortium name="Ensembl"/>
        </authorList>
    </citation>
    <scope>IDENTIFICATION</scope>
</reference>
<evidence type="ECO:0000256" key="16">
    <source>
        <dbReference type="PIRSR" id="PIRSR602157-2"/>
    </source>
</evidence>
<dbReference type="GO" id="GO:0015889">
    <property type="term" value="P:cobalamin transport"/>
    <property type="evidence" value="ECO:0007669"/>
    <property type="project" value="InterPro"/>
</dbReference>
<protein>
    <recommendedName>
        <fullName evidence="13">Transcobalamin-2</fullName>
    </recommendedName>
    <alternativeName>
        <fullName evidence="14">Transcobalamin II</fullName>
    </alternativeName>
</protein>
<accession>A0A8D2IWR7</accession>
<keyword evidence="5" id="KW-0964">Secreted</keyword>
<keyword evidence="7 17" id="KW-0732">Signal</keyword>
<evidence type="ECO:0000256" key="6">
    <source>
        <dbReference type="ARBA" id="ARBA00022723"/>
    </source>
</evidence>
<dbReference type="GO" id="GO:0046872">
    <property type="term" value="F:metal ion binding"/>
    <property type="evidence" value="ECO:0007669"/>
    <property type="project" value="UniProtKB-KW"/>
</dbReference>
<comment type="similarity">
    <text evidence="2">Belongs to the eukaryotic cobalamin transport proteins family.</text>
</comment>
<keyword evidence="3" id="KW-0171">Cobalt transport</keyword>
<evidence type="ECO:0000256" key="14">
    <source>
        <dbReference type="ARBA" id="ARBA00041463"/>
    </source>
</evidence>
<dbReference type="Pfam" id="PF01122">
    <property type="entry name" value="Cobalamin_bind"/>
    <property type="match status" value="1"/>
</dbReference>
<keyword evidence="19" id="KW-1185">Reference proteome</keyword>
<evidence type="ECO:0000256" key="13">
    <source>
        <dbReference type="ARBA" id="ARBA00040958"/>
    </source>
</evidence>
<evidence type="ECO:0000256" key="17">
    <source>
        <dbReference type="SAM" id="SignalP"/>
    </source>
</evidence>
<dbReference type="GO" id="GO:0006824">
    <property type="term" value="P:cobalt ion transport"/>
    <property type="evidence" value="ECO:0007669"/>
    <property type="project" value="UniProtKB-KW"/>
</dbReference>
<dbReference type="Proteomes" id="UP000694545">
    <property type="component" value="Unplaced"/>
</dbReference>
<feature type="disulfide bond" evidence="16">
    <location>
        <begin position="163"/>
        <end position="206"/>
    </location>
</feature>
<evidence type="ECO:0000256" key="12">
    <source>
        <dbReference type="ARBA" id="ARBA00038518"/>
    </source>
</evidence>
<evidence type="ECO:0000256" key="11">
    <source>
        <dbReference type="ARBA" id="ARBA00037184"/>
    </source>
</evidence>
<proteinExistence type="inferred from homology"/>
<dbReference type="Gene3D" id="1.50.10.20">
    <property type="match status" value="1"/>
</dbReference>
<evidence type="ECO:0000256" key="8">
    <source>
        <dbReference type="ARBA" id="ARBA00023065"/>
    </source>
</evidence>
<feature type="binding site" evidence="15">
    <location>
        <position position="244"/>
    </location>
    <ligand>
        <name>cyanocob(III)alamin</name>
        <dbReference type="ChEBI" id="CHEBI:17439"/>
    </ligand>
</feature>
<dbReference type="AlphaFoldDB" id="A0A8D2IWR7"/>
<dbReference type="Ensembl" id="ENSVKKT00000006070.1">
    <property type="protein sequence ID" value="ENSVKKP00000005910.1"/>
    <property type="gene ID" value="ENSVKKG00000004309.1"/>
</dbReference>
<keyword evidence="4" id="KW-0813">Transport</keyword>
<keyword evidence="9 16" id="KW-1015">Disulfide bond</keyword>
<dbReference type="Gene3D" id="2.170.130.30">
    <property type="match status" value="1"/>
</dbReference>
<evidence type="ECO:0000256" key="15">
    <source>
        <dbReference type="PIRSR" id="PIRSR602157-1"/>
    </source>
</evidence>
<reference evidence="18" key="2">
    <citation type="submission" date="2025-09" db="UniProtKB">
        <authorList>
            <consortium name="Ensembl"/>
        </authorList>
    </citation>
    <scope>IDENTIFICATION</scope>
</reference>
<keyword evidence="10 15" id="KW-0170">Cobalt</keyword>
<comment type="subunit">
    <text evidence="12">Interacts with CD320 (via LDL-receptor class A domains).</text>
</comment>
<feature type="binding site" evidence="15">
    <location>
        <begin position="150"/>
        <end position="154"/>
    </location>
    <ligand>
        <name>cyanocob(III)alamin</name>
        <dbReference type="ChEBI" id="CHEBI:17439"/>
    </ligand>
</feature>
<comment type="subcellular location">
    <subcellularLocation>
        <location evidence="1">Secreted</location>
    </subcellularLocation>
</comment>
<evidence type="ECO:0000256" key="4">
    <source>
        <dbReference type="ARBA" id="ARBA00022448"/>
    </source>
</evidence>
<evidence type="ECO:0000313" key="18">
    <source>
        <dbReference type="Ensembl" id="ENSVKKP00000005910.1"/>
    </source>
</evidence>
<comment type="function">
    <text evidence="11">Primary vitamin B12-binding and transport protein. Delivers cobalamin to cells.</text>
</comment>
<dbReference type="PANTHER" id="PTHR10559">
    <property type="entry name" value="TRANSCOBALAMIN-1/GASTRIC INTRINSIC FACTOR"/>
    <property type="match status" value="1"/>
</dbReference>
<evidence type="ECO:0000313" key="19">
    <source>
        <dbReference type="Proteomes" id="UP000694545"/>
    </source>
</evidence>
<evidence type="ECO:0000256" key="3">
    <source>
        <dbReference type="ARBA" id="ARBA00022426"/>
    </source>
</evidence>
<dbReference type="GO" id="GO:0031419">
    <property type="term" value="F:cobalamin binding"/>
    <property type="evidence" value="ECO:0007669"/>
    <property type="project" value="InterPro"/>
</dbReference>
<dbReference type="GO" id="GO:0005615">
    <property type="term" value="C:extracellular space"/>
    <property type="evidence" value="ECO:0007669"/>
    <property type="project" value="TreeGrafter"/>
</dbReference>
<evidence type="ECO:0000256" key="10">
    <source>
        <dbReference type="ARBA" id="ARBA00023285"/>
    </source>
</evidence>
<feature type="binding site" evidence="15">
    <location>
        <position position="288"/>
    </location>
    <ligand>
        <name>cyanocob(III)alamin</name>
        <dbReference type="ChEBI" id="CHEBI:17439"/>
    </ligand>
</feature>
<organism evidence="18 19">
    <name type="scientific">Varanus komodoensis</name>
    <name type="common">Komodo dragon</name>
    <dbReference type="NCBI Taxonomy" id="61221"/>
    <lineage>
        <taxon>Eukaryota</taxon>
        <taxon>Metazoa</taxon>
        <taxon>Chordata</taxon>
        <taxon>Craniata</taxon>
        <taxon>Vertebrata</taxon>
        <taxon>Euteleostomi</taxon>
        <taxon>Lepidosauria</taxon>
        <taxon>Squamata</taxon>
        <taxon>Bifurcata</taxon>
        <taxon>Unidentata</taxon>
        <taxon>Episquamata</taxon>
        <taxon>Toxicofera</taxon>
        <taxon>Anguimorpha</taxon>
        <taxon>Paleoanguimorpha</taxon>
        <taxon>Varanoidea</taxon>
        <taxon>Varanidae</taxon>
        <taxon>Varanus</taxon>
    </lineage>
</organism>